<evidence type="ECO:0000313" key="1">
    <source>
        <dbReference type="EMBL" id="MVQ33121.1"/>
    </source>
</evidence>
<dbReference type="EMBL" id="WSEM01000001">
    <property type="protein sequence ID" value="MVQ33121.1"/>
    <property type="molecule type" value="Genomic_DNA"/>
</dbReference>
<name>A0ABW9U113_9BACL</name>
<reference evidence="1 2" key="1">
    <citation type="submission" date="2019-12" db="EMBL/GenBank/DDBJ databases">
        <authorList>
            <person name="Huq M.A."/>
        </authorList>
    </citation>
    <scope>NUCLEOTIDE SEQUENCE [LARGE SCALE GENOMIC DNA]</scope>
    <source>
        <strain evidence="1 2">MAH-34</strain>
    </source>
</reference>
<sequence length="61" mass="6869">MTIQLASKLHDVVHMLKNLELNPVSNPLAVAGALSREESSAIMKTFTTREKKQTEPICNWF</sequence>
<organism evidence="1 2">
    <name type="scientific">Paenibacillus anseongense</name>
    <dbReference type="NCBI Taxonomy" id="2682845"/>
    <lineage>
        <taxon>Bacteria</taxon>
        <taxon>Bacillati</taxon>
        <taxon>Bacillota</taxon>
        <taxon>Bacilli</taxon>
        <taxon>Bacillales</taxon>
        <taxon>Paenibacillaceae</taxon>
        <taxon>Paenibacillus</taxon>
    </lineage>
</organism>
<proteinExistence type="predicted"/>
<accession>A0ABW9U113</accession>
<dbReference type="Proteomes" id="UP000467637">
    <property type="component" value="Unassembled WGS sequence"/>
</dbReference>
<gene>
    <name evidence="1" type="ORF">GON05_00505</name>
</gene>
<protein>
    <submittedName>
        <fullName evidence="1">Uncharacterized protein</fullName>
    </submittedName>
</protein>
<dbReference type="RefSeq" id="WP_157317305.1">
    <property type="nucleotide sequence ID" value="NZ_WSEM01000001.1"/>
</dbReference>
<keyword evidence="2" id="KW-1185">Reference proteome</keyword>
<comment type="caution">
    <text evidence="1">The sequence shown here is derived from an EMBL/GenBank/DDBJ whole genome shotgun (WGS) entry which is preliminary data.</text>
</comment>
<evidence type="ECO:0000313" key="2">
    <source>
        <dbReference type="Proteomes" id="UP000467637"/>
    </source>
</evidence>